<keyword evidence="2" id="KW-0812">Transmembrane</keyword>
<dbReference type="Gene3D" id="3.40.50.11530">
    <property type="match status" value="1"/>
</dbReference>
<feature type="chain" id="PRO_5046924570" evidence="3">
    <location>
        <begin position="18"/>
        <end position="588"/>
    </location>
</feature>
<dbReference type="KEGG" id="bany:112048833"/>
<organism evidence="4 5">
    <name type="scientific">Bicyclus anynana</name>
    <name type="common">Squinting bush brown butterfly</name>
    <dbReference type="NCBI Taxonomy" id="110368"/>
    <lineage>
        <taxon>Eukaryota</taxon>
        <taxon>Metazoa</taxon>
        <taxon>Ecdysozoa</taxon>
        <taxon>Arthropoda</taxon>
        <taxon>Hexapoda</taxon>
        <taxon>Insecta</taxon>
        <taxon>Pterygota</taxon>
        <taxon>Neoptera</taxon>
        <taxon>Endopterygota</taxon>
        <taxon>Lepidoptera</taxon>
        <taxon>Glossata</taxon>
        <taxon>Ditrysia</taxon>
        <taxon>Papilionoidea</taxon>
        <taxon>Nymphalidae</taxon>
        <taxon>Satyrinae</taxon>
        <taxon>Satyrini</taxon>
        <taxon>Mycalesina</taxon>
        <taxon>Bicyclus</taxon>
    </lineage>
</organism>
<feature type="transmembrane region" description="Helical" evidence="2">
    <location>
        <begin position="268"/>
        <end position="289"/>
    </location>
</feature>
<gene>
    <name evidence="5" type="primary">LOC112048833</name>
</gene>
<feature type="signal peptide" evidence="3">
    <location>
        <begin position="1"/>
        <end position="17"/>
    </location>
</feature>
<keyword evidence="1 3" id="KW-0732">Signal</keyword>
<keyword evidence="2" id="KW-0472">Membrane</keyword>
<evidence type="ECO:0000313" key="5">
    <source>
        <dbReference type="RefSeq" id="XP_023942278.2"/>
    </source>
</evidence>
<dbReference type="PANTHER" id="PTHR15583">
    <property type="entry name" value="INTERLEUKIN-17 RECEPTOR"/>
    <property type="match status" value="1"/>
</dbReference>
<keyword evidence="4" id="KW-1185">Reference proteome</keyword>
<protein>
    <submittedName>
        <fullName evidence="5">Uncharacterized protein LOC112048833 isoform X1</fullName>
    </submittedName>
</protein>
<dbReference type="RefSeq" id="XP_023942278.2">
    <property type="nucleotide sequence ID" value="XM_024086510.2"/>
</dbReference>
<accession>A0A6J1NBA3</accession>
<evidence type="ECO:0000313" key="4">
    <source>
        <dbReference type="Proteomes" id="UP001652582"/>
    </source>
</evidence>
<dbReference type="InterPro" id="IPR039465">
    <property type="entry name" value="IL-17_rcpt-like"/>
</dbReference>
<keyword evidence="2" id="KW-1133">Transmembrane helix</keyword>
<dbReference type="OrthoDB" id="7390598at2759"/>
<evidence type="ECO:0000256" key="1">
    <source>
        <dbReference type="ARBA" id="ARBA00022729"/>
    </source>
</evidence>
<dbReference type="AlphaFoldDB" id="A0A6J1NBA3"/>
<sequence length="588" mass="65800">MLTVLLLLFLCLVTASASDSIYSVVCTDTIPINYSNRAILEPVLGVGGRFRLKWCTEVRKDINKWKLDLSYTSVKPEDCNAEYFGERASLPLHSSFKQNITMDIENCTIYVCLTAILDAIFGPKCYYIDTQQYIDSKQYIINIWTSRQYQYVEENRDFTMKQVNKSKPLVTYQPDGEDAVLVWQLSIPASTYSVKLTCGEPVDVACSSPSETQVRCRARAPPGDCCAEFTHDAPWKSLSFVPHTFSYNFTHKGMAKELPVPPQQASQWWWAAGALALALLLALLVLLLLRAARAGTERENTLRMWIDDISKRWQRAGNARAAERLVLLYARDCAHATRAARTLAQLLQRVTDCDVRTLTPHICRRWQRAGNARAAERLVLLYARDCAHATRAARTLAQLLQRVTDCDVVDLYAPETLAGAAPAGGAWLRALLARAGTRVLLLQSPALALYCARLLPAADGSPTLEAPLLGGRMAWRAPHAADSLLLLALRLLADSAHGEPLPYKKYYVAMTAGLQHDDAVPALTPQRRYRLPHAAATLLRDLSPDPALDPLRDPAARHLLEQYKEAMEDFRQYTVDHPNYLFEDLVVE</sequence>
<evidence type="ECO:0000256" key="2">
    <source>
        <dbReference type="SAM" id="Phobius"/>
    </source>
</evidence>
<reference evidence="5" key="1">
    <citation type="submission" date="2025-08" db="UniProtKB">
        <authorList>
            <consortium name="RefSeq"/>
        </authorList>
    </citation>
    <scope>IDENTIFICATION</scope>
</reference>
<name>A0A6J1NBA3_BICAN</name>
<dbReference type="Proteomes" id="UP001652582">
    <property type="component" value="Chromosome 9"/>
</dbReference>
<evidence type="ECO:0000256" key="3">
    <source>
        <dbReference type="SAM" id="SignalP"/>
    </source>
</evidence>
<dbReference type="GO" id="GO:0030368">
    <property type="term" value="F:interleukin-17 receptor activity"/>
    <property type="evidence" value="ECO:0007669"/>
    <property type="project" value="InterPro"/>
</dbReference>
<dbReference type="PANTHER" id="PTHR15583:SF7">
    <property type="entry name" value="INTERLEUKIN CYTOKINE RECEPTOR-RELATED PROTEIN 2"/>
    <property type="match status" value="1"/>
</dbReference>
<proteinExistence type="predicted"/>
<dbReference type="GeneID" id="112048833"/>